<accession>A0A426WWV8</accession>
<dbReference type="Proteomes" id="UP000287651">
    <property type="component" value="Unassembled WGS sequence"/>
</dbReference>
<dbReference type="EMBL" id="AMZH03036461">
    <property type="protein sequence ID" value="RRT31718.1"/>
    <property type="molecule type" value="Genomic_DNA"/>
</dbReference>
<organism evidence="2 3">
    <name type="scientific">Ensete ventricosum</name>
    <name type="common">Abyssinian banana</name>
    <name type="synonym">Musa ensete</name>
    <dbReference type="NCBI Taxonomy" id="4639"/>
    <lineage>
        <taxon>Eukaryota</taxon>
        <taxon>Viridiplantae</taxon>
        <taxon>Streptophyta</taxon>
        <taxon>Embryophyta</taxon>
        <taxon>Tracheophyta</taxon>
        <taxon>Spermatophyta</taxon>
        <taxon>Magnoliopsida</taxon>
        <taxon>Liliopsida</taxon>
        <taxon>Zingiberales</taxon>
        <taxon>Musaceae</taxon>
        <taxon>Ensete</taxon>
    </lineage>
</organism>
<dbReference type="AlphaFoldDB" id="A0A426WWV8"/>
<sequence>CRLYCYPIFLTPHHRSTPPQPLPSSSATSSAGRCTAIFSTGSDISRAHRRRPCCSQPSSDPSRCPHQPSAIPLPRPLLHPRTAPFFTPFSYRRPTLLPPLLSAASWALLMLMPQPPLSPATTALVGLPLPSPSSNLLCFLWLNLPFLLSYRSSRTLPLSSPSAAPSSGHLCSSLPFAATATSSSTLPSLPPPKDCCRSRSRIAHRPRPLPPPVGRRCPHHGHPLLLPPHHQPALIFFPY</sequence>
<name>A0A426WWV8_ENSVE</name>
<gene>
    <name evidence="2" type="ORF">B296_00049045</name>
</gene>
<feature type="compositionally biased region" description="Basic residues" evidence="1">
    <location>
        <begin position="198"/>
        <end position="207"/>
    </location>
</feature>
<feature type="region of interest" description="Disordered" evidence="1">
    <location>
        <begin position="181"/>
        <end position="215"/>
    </location>
</feature>
<reference evidence="2 3" key="1">
    <citation type="journal article" date="2014" name="Agronomy (Basel)">
        <title>A Draft Genome Sequence for Ensete ventricosum, the Drought-Tolerant Tree Against Hunger.</title>
        <authorList>
            <person name="Harrison J."/>
            <person name="Moore K.A."/>
            <person name="Paszkiewicz K."/>
            <person name="Jones T."/>
            <person name="Grant M."/>
            <person name="Ambacheew D."/>
            <person name="Muzemil S."/>
            <person name="Studholme D.J."/>
        </authorList>
    </citation>
    <scope>NUCLEOTIDE SEQUENCE [LARGE SCALE GENOMIC DNA]</scope>
</reference>
<feature type="non-terminal residue" evidence="2">
    <location>
        <position position="1"/>
    </location>
</feature>
<evidence type="ECO:0000256" key="1">
    <source>
        <dbReference type="SAM" id="MobiDB-lite"/>
    </source>
</evidence>
<evidence type="ECO:0000313" key="3">
    <source>
        <dbReference type="Proteomes" id="UP000287651"/>
    </source>
</evidence>
<proteinExistence type="predicted"/>
<comment type="caution">
    <text evidence="2">The sequence shown here is derived from an EMBL/GenBank/DDBJ whole genome shotgun (WGS) entry which is preliminary data.</text>
</comment>
<protein>
    <submittedName>
        <fullName evidence="2">Uncharacterized protein</fullName>
    </submittedName>
</protein>
<evidence type="ECO:0000313" key="2">
    <source>
        <dbReference type="EMBL" id="RRT31718.1"/>
    </source>
</evidence>
<feature type="region of interest" description="Disordered" evidence="1">
    <location>
        <begin position="48"/>
        <end position="67"/>
    </location>
</feature>